<proteinExistence type="predicted"/>
<reference evidence="1 2" key="1">
    <citation type="journal article" date="2011" name="J. Biotechnol.">
        <title>High-quality genome sequence of Pichia pastoris CBS7435.</title>
        <authorList>
            <person name="Kuberl A."/>
            <person name="Schneider J."/>
            <person name="Thallinger G.G."/>
            <person name="Anderl I."/>
            <person name="Wibberg D."/>
            <person name="Hajek T."/>
            <person name="Jaenicke S."/>
            <person name="Brinkrolf K."/>
            <person name="Goesmann A."/>
            <person name="Szczepanowski R."/>
            <person name="Puhler A."/>
            <person name="Schwab H."/>
            <person name="Glieder A."/>
            <person name="Pichler H."/>
        </authorList>
    </citation>
    <scope>NUCLEOTIDE SEQUENCE [LARGE SCALE GENOMIC DNA]</scope>
    <source>
        <strain evidence="2">ATCC 76273 / CBS 7435 / CECT 11047 / NRRL Y-11430 / Wegner 21-1</strain>
    </source>
</reference>
<reference evidence="1 2" key="2">
    <citation type="journal article" date="2016" name="FEMS Yeast Res.">
        <title>Curation of the genome annotation of Pichia pastoris (Komagataella phaffii) CBS7435 from gene level to protein function.</title>
        <authorList>
            <person name="Valli M."/>
            <person name="Tatto N.E."/>
            <person name="Peymann A."/>
            <person name="Gruber C."/>
            <person name="Landes N."/>
            <person name="Ekker H."/>
            <person name="Thallinger G.G."/>
            <person name="Mattanovich D."/>
            <person name="Gasser B."/>
            <person name="Graf A.B."/>
        </authorList>
    </citation>
    <scope>GENOME REANNOTATION</scope>
    <source>
        <strain evidence="1 2">ATCC 76273 / CBS 7435 / CECT 11047 / NRRL Y-11430 / Wegner 21-1</strain>
    </source>
</reference>
<dbReference type="Proteomes" id="UP000006853">
    <property type="component" value="Chromosome 2"/>
</dbReference>
<organism evidence="1 2">
    <name type="scientific">Komagataella phaffii (strain ATCC 76273 / CBS 7435 / CECT 11047 / NRRL Y-11430 / Wegner 21-1)</name>
    <name type="common">Yeast</name>
    <name type="synonym">Pichia pastoris</name>
    <dbReference type="NCBI Taxonomy" id="981350"/>
    <lineage>
        <taxon>Eukaryota</taxon>
        <taxon>Fungi</taxon>
        <taxon>Dikarya</taxon>
        <taxon>Ascomycota</taxon>
        <taxon>Saccharomycotina</taxon>
        <taxon>Pichiomycetes</taxon>
        <taxon>Pichiales</taxon>
        <taxon>Pichiaceae</taxon>
        <taxon>Komagataella</taxon>
    </lineage>
</organism>
<name>A0A1G4KPR8_KOMPC</name>
<dbReference type="EMBL" id="FR839629">
    <property type="protein sequence ID" value="SCV12007.1"/>
    <property type="molecule type" value="Genomic_DNA"/>
</dbReference>
<keyword evidence="2" id="KW-1185">Reference proteome</keyword>
<evidence type="ECO:0000313" key="1">
    <source>
        <dbReference type="EMBL" id="SCV12007.1"/>
    </source>
</evidence>
<evidence type="ECO:0000313" key="2">
    <source>
        <dbReference type="Proteomes" id="UP000006853"/>
    </source>
</evidence>
<protein>
    <submittedName>
        <fullName evidence="1">Uncharacterized protein</fullName>
    </submittedName>
</protein>
<sequence length="51" mass="5966">MNTIEAIEVWLLENLLLKHKVSVLPELKDLYEIIILKNAIEKYSYNFEGSS</sequence>
<accession>A0A1G4KPR8</accession>
<dbReference type="AlphaFoldDB" id="A0A1G4KPR8"/>
<gene>
    <name evidence="1" type="ordered locus">PP7435_Chr2-1770</name>
</gene>